<accession>A0A7Z0A7Z3</accession>
<sequence length="32" mass="3519">MGTDWEEILDADGEDVGDVYEDQVATAMEQEG</sequence>
<protein>
    <submittedName>
        <fullName evidence="1">Uncharacterized protein</fullName>
    </submittedName>
</protein>
<dbReference type="AlphaFoldDB" id="A0A7Z0A7Z3"/>
<gene>
    <name evidence="1" type="ORF">BJY26_000410</name>
</gene>
<organism evidence="1 2">
    <name type="scientific">Spelaeicoccus albus</name>
    <dbReference type="NCBI Taxonomy" id="1280376"/>
    <lineage>
        <taxon>Bacteria</taxon>
        <taxon>Bacillati</taxon>
        <taxon>Actinomycetota</taxon>
        <taxon>Actinomycetes</taxon>
        <taxon>Micrococcales</taxon>
        <taxon>Brevibacteriaceae</taxon>
        <taxon>Spelaeicoccus</taxon>
    </lineage>
</organism>
<dbReference type="Proteomes" id="UP000539111">
    <property type="component" value="Unassembled WGS sequence"/>
</dbReference>
<dbReference type="EMBL" id="JACBZP010000001">
    <property type="protein sequence ID" value="NYI66104.1"/>
    <property type="molecule type" value="Genomic_DNA"/>
</dbReference>
<comment type="caution">
    <text evidence="1">The sequence shown here is derived from an EMBL/GenBank/DDBJ whole genome shotgun (WGS) entry which is preliminary data.</text>
</comment>
<evidence type="ECO:0000313" key="1">
    <source>
        <dbReference type="EMBL" id="NYI66104.1"/>
    </source>
</evidence>
<reference evidence="1 2" key="1">
    <citation type="submission" date="2020-07" db="EMBL/GenBank/DDBJ databases">
        <title>Sequencing the genomes of 1000 actinobacteria strains.</title>
        <authorList>
            <person name="Klenk H.-P."/>
        </authorList>
    </citation>
    <scope>NUCLEOTIDE SEQUENCE [LARGE SCALE GENOMIC DNA]</scope>
    <source>
        <strain evidence="1 2">DSM 26341</strain>
    </source>
</reference>
<name>A0A7Z0A7Z3_9MICO</name>
<keyword evidence="2" id="KW-1185">Reference proteome</keyword>
<proteinExistence type="predicted"/>
<evidence type="ECO:0000313" key="2">
    <source>
        <dbReference type="Proteomes" id="UP000539111"/>
    </source>
</evidence>